<dbReference type="AlphaFoldDB" id="A0A060Z7F9"/>
<organism evidence="2 3">
    <name type="scientific">Oncorhynchus mykiss</name>
    <name type="common">Rainbow trout</name>
    <name type="synonym">Salmo gairdneri</name>
    <dbReference type="NCBI Taxonomy" id="8022"/>
    <lineage>
        <taxon>Eukaryota</taxon>
        <taxon>Metazoa</taxon>
        <taxon>Chordata</taxon>
        <taxon>Craniata</taxon>
        <taxon>Vertebrata</taxon>
        <taxon>Euteleostomi</taxon>
        <taxon>Actinopterygii</taxon>
        <taxon>Neopterygii</taxon>
        <taxon>Teleostei</taxon>
        <taxon>Protacanthopterygii</taxon>
        <taxon>Salmoniformes</taxon>
        <taxon>Salmonidae</taxon>
        <taxon>Salmoninae</taxon>
        <taxon>Oncorhynchus</taxon>
    </lineage>
</organism>
<name>A0A060Z7F9_ONCMY</name>
<feature type="domain" description="Ig-like" evidence="1">
    <location>
        <begin position="154"/>
        <end position="191"/>
    </location>
</feature>
<dbReference type="PaxDb" id="8022-A0A060Z7F9"/>
<dbReference type="FunFam" id="2.60.40.10:FF:000179">
    <property type="entry name" value="Myomesin 2"/>
    <property type="match status" value="1"/>
</dbReference>
<dbReference type="InterPro" id="IPR007110">
    <property type="entry name" value="Ig-like_dom"/>
</dbReference>
<dbReference type="EMBL" id="FR952437">
    <property type="protein sequence ID" value="CDR00033.1"/>
    <property type="molecule type" value="Genomic_DNA"/>
</dbReference>
<gene>
    <name evidence="2" type="ORF">GSONMT00008722001</name>
</gene>
<dbReference type="Gene3D" id="2.60.40.10">
    <property type="entry name" value="Immunoglobulins"/>
    <property type="match status" value="2"/>
</dbReference>
<protein>
    <recommendedName>
        <fullName evidence="1">Ig-like domain-containing protein</fullName>
    </recommendedName>
</protein>
<evidence type="ECO:0000259" key="1">
    <source>
        <dbReference type="PROSITE" id="PS50835"/>
    </source>
</evidence>
<accession>A0A060Z7F9</accession>
<evidence type="ECO:0000313" key="3">
    <source>
        <dbReference type="Proteomes" id="UP000193380"/>
    </source>
</evidence>
<reference evidence="2" key="2">
    <citation type="submission" date="2014-03" db="EMBL/GenBank/DDBJ databases">
        <authorList>
            <person name="Genoscope - CEA"/>
        </authorList>
    </citation>
    <scope>NUCLEOTIDE SEQUENCE</scope>
</reference>
<dbReference type="Proteomes" id="UP000193380">
    <property type="component" value="Unassembled WGS sequence"/>
</dbReference>
<dbReference type="STRING" id="8022.A0A060Z7F9"/>
<proteinExistence type="predicted"/>
<reference evidence="2" key="1">
    <citation type="journal article" date="2014" name="Nat. Commun.">
        <title>The rainbow trout genome provides novel insights into evolution after whole-genome duplication in vertebrates.</title>
        <authorList>
            <person name="Berthelot C."/>
            <person name="Brunet F."/>
            <person name="Chalopin D."/>
            <person name="Juanchich A."/>
            <person name="Bernard M."/>
            <person name="Noel B."/>
            <person name="Bento P."/>
            <person name="Da Silva C."/>
            <person name="Labadie K."/>
            <person name="Alberti A."/>
            <person name="Aury J.M."/>
            <person name="Louis A."/>
            <person name="Dehais P."/>
            <person name="Bardou P."/>
            <person name="Montfort J."/>
            <person name="Klopp C."/>
            <person name="Cabau C."/>
            <person name="Gaspin C."/>
            <person name="Thorgaard G.H."/>
            <person name="Boussaha M."/>
            <person name="Quillet E."/>
            <person name="Guyomard R."/>
            <person name="Galiana D."/>
            <person name="Bobe J."/>
            <person name="Volff J.N."/>
            <person name="Genet C."/>
            <person name="Wincker P."/>
            <person name="Jaillon O."/>
            <person name="Roest Crollius H."/>
            <person name="Guiguen Y."/>
        </authorList>
    </citation>
    <scope>NUCLEOTIDE SEQUENCE [LARGE SCALE GENOMIC DNA]</scope>
</reference>
<dbReference type="PROSITE" id="PS50835">
    <property type="entry name" value="IG_LIKE"/>
    <property type="match status" value="1"/>
</dbReference>
<sequence length="224" mass="24860">MWFITAYSYALRREMSSFEQNLPLFASPSSIIVSASTVIPLKTQLAYKILERGRMRFWLQAEHISSAVTYKFLANNNELSPTNPNHASHDVEAGIIEFVLDHFTEDSEGTFTVQIEDGKARGQSSLVLVGADFKAALADAEHQRSEYVRVKDGPHFSEFLSVHVGDDCSVALICKVDNLKKETALHWFKDGVEITPEGPVNLASGTCKLPISLVIVSHRHTPSN</sequence>
<evidence type="ECO:0000313" key="2">
    <source>
        <dbReference type="EMBL" id="CDR00033.1"/>
    </source>
</evidence>
<dbReference type="InterPro" id="IPR013783">
    <property type="entry name" value="Ig-like_fold"/>
</dbReference>